<dbReference type="EMBL" id="VSSQ01031284">
    <property type="protein sequence ID" value="MPM82110.1"/>
    <property type="molecule type" value="Genomic_DNA"/>
</dbReference>
<sequence length="248" mass="27691">MRSLHHVLYFFPGHVDRRGRAKLSGQAQPVIVYIGDDDMARARVAAYGCRHDADGARARDQDILPDQVKHQGCMGRVAQRVKKGDDLLIEIFTDRDAVGRGNAQVLGKSAVPVDAHALCVLAPLRVARAAVAAYTANDVALARYTLAHLQLLDGRAEFGDLADILVPDSHRSFNGLLRPFVPVINVEVRAAYRCLLYLYQNIVGPRLRNVDFAHPQADTRFFFDKSKHFSLHLRHSFKLFSSFIHVTV</sequence>
<protein>
    <submittedName>
        <fullName evidence="1">Uncharacterized protein</fullName>
    </submittedName>
</protein>
<gene>
    <name evidence="1" type="ORF">SDC9_129168</name>
</gene>
<comment type="caution">
    <text evidence="1">The sequence shown here is derived from an EMBL/GenBank/DDBJ whole genome shotgun (WGS) entry which is preliminary data.</text>
</comment>
<evidence type="ECO:0000313" key="1">
    <source>
        <dbReference type="EMBL" id="MPM82110.1"/>
    </source>
</evidence>
<accession>A0A645CY30</accession>
<reference evidence="1" key="1">
    <citation type="submission" date="2019-08" db="EMBL/GenBank/DDBJ databases">
        <authorList>
            <person name="Kucharzyk K."/>
            <person name="Murdoch R.W."/>
            <person name="Higgins S."/>
            <person name="Loffler F."/>
        </authorList>
    </citation>
    <scope>NUCLEOTIDE SEQUENCE</scope>
</reference>
<proteinExistence type="predicted"/>
<organism evidence="1">
    <name type="scientific">bioreactor metagenome</name>
    <dbReference type="NCBI Taxonomy" id="1076179"/>
    <lineage>
        <taxon>unclassified sequences</taxon>
        <taxon>metagenomes</taxon>
        <taxon>ecological metagenomes</taxon>
    </lineage>
</organism>
<name>A0A645CY30_9ZZZZ</name>
<dbReference type="AlphaFoldDB" id="A0A645CY30"/>